<evidence type="ECO:0000313" key="1">
    <source>
        <dbReference type="EMBL" id="VEU39127.1"/>
    </source>
</evidence>
<sequence>MYSSKKRKFISDGLDVLESFSALEGDPLGVHTLILGTLPSDKSYGQNLSKKEILLRGGDGHQNYGHSRNSFWNIVGSAFGFHRHKIAFNDQVNILTDQGYAVWDVLSQAKRKGSLDSNLVKGSLVPTDLPGFILDHPNLNRFVFAANSAEVFCKKEVWADWLATGKANASSATTTRDPDGIDNDDNFSCDATIETKFWIQGEVLNPETFARTNSIFGKKKTVLIVDDAAIARSYSKTTTYVEHDGTLRRMIELIVMPSTSPANASNRPPEKEKKWHVACYRLREPPEYYICPGCEFHRKRHGSSATGNDEYEYGKHWFHDCPYREDWKAMKKLKSKKSLKKQDADFDAIDPFGWYL</sequence>
<protein>
    <recommendedName>
        <fullName evidence="3">Uracil-DNA glycosylase-like domain-containing protein</fullName>
    </recommendedName>
</protein>
<name>A0A448ZAN2_9STRA</name>
<dbReference type="Proteomes" id="UP000291116">
    <property type="component" value="Unassembled WGS sequence"/>
</dbReference>
<dbReference type="InterPro" id="IPR036895">
    <property type="entry name" value="Uracil-DNA_glycosylase-like_sf"/>
</dbReference>
<dbReference type="EMBL" id="CAACVS010000205">
    <property type="protein sequence ID" value="VEU39127.1"/>
    <property type="molecule type" value="Genomic_DNA"/>
</dbReference>
<keyword evidence="2" id="KW-1185">Reference proteome</keyword>
<accession>A0A448ZAN2</accession>
<dbReference type="OrthoDB" id="195930at2759"/>
<dbReference type="Gene3D" id="3.40.470.10">
    <property type="entry name" value="Uracil-DNA glycosylase-like domain"/>
    <property type="match status" value="1"/>
</dbReference>
<evidence type="ECO:0000313" key="2">
    <source>
        <dbReference type="Proteomes" id="UP000291116"/>
    </source>
</evidence>
<proteinExistence type="predicted"/>
<dbReference type="AlphaFoldDB" id="A0A448ZAN2"/>
<gene>
    <name evidence="1" type="ORF">PSNMU_V1.4_AUG-EV-PASAV3_0059680</name>
</gene>
<evidence type="ECO:0008006" key="3">
    <source>
        <dbReference type="Google" id="ProtNLM"/>
    </source>
</evidence>
<dbReference type="SUPFAM" id="SSF52141">
    <property type="entry name" value="Uracil-DNA glycosylase-like"/>
    <property type="match status" value="1"/>
</dbReference>
<reference evidence="1 2" key="1">
    <citation type="submission" date="2019-01" db="EMBL/GenBank/DDBJ databases">
        <authorList>
            <person name="Ferrante I. M."/>
        </authorList>
    </citation>
    <scope>NUCLEOTIDE SEQUENCE [LARGE SCALE GENOMIC DNA]</scope>
    <source>
        <strain evidence="1 2">B856</strain>
    </source>
</reference>
<organism evidence="1 2">
    <name type="scientific">Pseudo-nitzschia multistriata</name>
    <dbReference type="NCBI Taxonomy" id="183589"/>
    <lineage>
        <taxon>Eukaryota</taxon>
        <taxon>Sar</taxon>
        <taxon>Stramenopiles</taxon>
        <taxon>Ochrophyta</taxon>
        <taxon>Bacillariophyta</taxon>
        <taxon>Bacillariophyceae</taxon>
        <taxon>Bacillariophycidae</taxon>
        <taxon>Bacillariales</taxon>
        <taxon>Bacillariaceae</taxon>
        <taxon>Pseudo-nitzschia</taxon>
    </lineage>
</organism>